<feature type="chain" id="PRO_5015474210" description="TonB-dependent siderophore receptor" evidence="16">
    <location>
        <begin position="22"/>
        <end position="786"/>
    </location>
</feature>
<dbReference type="SUPFAM" id="SSF56935">
    <property type="entry name" value="Porins"/>
    <property type="match status" value="1"/>
</dbReference>
<proteinExistence type="inferred from homology"/>
<evidence type="ECO:0000256" key="6">
    <source>
        <dbReference type="ARBA" id="ARBA00022692"/>
    </source>
</evidence>
<evidence type="ECO:0000256" key="13">
    <source>
        <dbReference type="ARBA" id="ARBA00023237"/>
    </source>
</evidence>
<dbReference type="InterPro" id="IPR012910">
    <property type="entry name" value="Plug_dom"/>
</dbReference>
<dbReference type="AlphaFoldDB" id="A0A2T2YMH4"/>
<dbReference type="GO" id="GO:0009279">
    <property type="term" value="C:cell outer membrane"/>
    <property type="evidence" value="ECO:0007669"/>
    <property type="project" value="UniProtKB-SubCell"/>
</dbReference>
<dbReference type="GO" id="GO:0015344">
    <property type="term" value="F:siderophore uptake transmembrane transporter activity"/>
    <property type="evidence" value="ECO:0007669"/>
    <property type="project" value="TreeGrafter"/>
</dbReference>
<evidence type="ECO:0000256" key="15">
    <source>
        <dbReference type="RuleBase" id="RU003357"/>
    </source>
</evidence>
<gene>
    <name evidence="19" type="ORF">AHMF7605_26065</name>
</gene>
<keyword evidence="10 15" id="KW-0798">TonB box</keyword>
<keyword evidence="13 14" id="KW-0998">Cell outer membrane</keyword>
<evidence type="ECO:0000256" key="7">
    <source>
        <dbReference type="ARBA" id="ARBA00022729"/>
    </source>
</evidence>
<dbReference type="InterPro" id="IPR039426">
    <property type="entry name" value="TonB-dep_rcpt-like"/>
</dbReference>
<feature type="domain" description="TonB-dependent receptor plug" evidence="18">
    <location>
        <begin position="136"/>
        <end position="232"/>
    </location>
</feature>
<evidence type="ECO:0000256" key="5">
    <source>
        <dbReference type="ARBA" id="ARBA00022496"/>
    </source>
</evidence>
<keyword evidence="6 14" id="KW-0812">Transmembrane</keyword>
<keyword evidence="7 16" id="KW-0732">Signal</keyword>
<evidence type="ECO:0000256" key="14">
    <source>
        <dbReference type="PROSITE-ProRule" id="PRU01360"/>
    </source>
</evidence>
<evidence type="ECO:0000256" key="4">
    <source>
        <dbReference type="ARBA" id="ARBA00022452"/>
    </source>
</evidence>
<feature type="domain" description="TonB-dependent receptor-like beta-barrel" evidence="17">
    <location>
        <begin position="307"/>
        <end position="755"/>
    </location>
</feature>
<dbReference type="CDD" id="cd01347">
    <property type="entry name" value="ligand_gated_channel"/>
    <property type="match status" value="1"/>
</dbReference>
<reference evidence="19 20" key="1">
    <citation type="submission" date="2018-03" db="EMBL/GenBank/DDBJ databases">
        <title>Adhaeribacter sp. HMF7605 Genome sequencing and assembly.</title>
        <authorList>
            <person name="Kang H."/>
            <person name="Kang J."/>
            <person name="Cha I."/>
            <person name="Kim H."/>
            <person name="Joh K."/>
        </authorList>
    </citation>
    <scope>NUCLEOTIDE SEQUENCE [LARGE SCALE GENOMIC DNA]</scope>
    <source>
        <strain evidence="19 20">HMF7605</strain>
    </source>
</reference>
<sequence>MIKKLAYLSIVLLLLSWVANAQTGSITGKITSSENQSVPFATIRIKGTNNGVVSNESGIYTIQNLALGSYTVQVSLVGFLTQEKQVSISETNMAILDFVLIENVNELQTVEVTGRKQTSYKNDNSFSAAKIEMRIADIPQSISSVTKEFIQDKQAVRLNEVVQNVAGVNQFSNYDDITMRGFRNSGSNGRLINGLRTINTYSTSPLLVNMEKVEFIKGPASAVFSNTNPGGTVNMITKKPLDEARQSIQFGTGSFNTLRTQADFTGPLNDDKTLLYRLNMGLENADTYRKNIINNSVAVAPSLSFLPRAGTRFNADFLYTKLSTQFDNGRTIVDGTKDVLALPMDLNIGQPQDYLHQQNFALTLSFSQALAKGLDLNISYLKVKTKETFGGHGVNEYITPDSVSLAYGVSDLNQYGNNLTAYITFNATTGVVVHTIMGGYDYINGGYVQFYKTAAGLADGVEDFSILRPSYTLRPVENYTYQAANIATYGSDYYTNGVYLQDLIKYQRLSVLLSLRQEFYTYPQSTDLSVQGTLSRKLSQKALLPRIGITYGITNNINVYATYNAGFEAQDSYSISAPGAGGPFNPLTSTLYEAGAKGEFFQKRLFAGWAIYDLTQNNVLVSANIPTQPNLLIQRGQERARGVEVEAGGYITPNLSLQVSYAYNQAIITESTEGDPDQQVGLTKEGAPKNVSGSWIKYSISKGILKGLGFGAGHSQVTKKETYDRALQIPGYLIFNSAVYYKVDRFQISANLNNLTNARYLIGGFNYYRTFPGAPRNYMLGVGYTF</sequence>
<keyword evidence="3 14" id="KW-0813">Transport</keyword>
<evidence type="ECO:0000256" key="8">
    <source>
        <dbReference type="ARBA" id="ARBA00023004"/>
    </source>
</evidence>
<keyword evidence="12" id="KW-0675">Receptor</keyword>
<organism evidence="19 20">
    <name type="scientific">Adhaeribacter arboris</name>
    <dbReference type="NCBI Taxonomy" id="2072846"/>
    <lineage>
        <taxon>Bacteria</taxon>
        <taxon>Pseudomonadati</taxon>
        <taxon>Bacteroidota</taxon>
        <taxon>Cytophagia</taxon>
        <taxon>Cytophagales</taxon>
        <taxon>Hymenobacteraceae</taxon>
        <taxon>Adhaeribacter</taxon>
    </lineage>
</organism>
<evidence type="ECO:0000256" key="11">
    <source>
        <dbReference type="ARBA" id="ARBA00023136"/>
    </source>
</evidence>
<dbReference type="EMBL" id="PYFT01000001">
    <property type="protein sequence ID" value="PSR56711.1"/>
    <property type="molecule type" value="Genomic_DNA"/>
</dbReference>
<dbReference type="Proteomes" id="UP000240357">
    <property type="component" value="Unassembled WGS sequence"/>
</dbReference>
<dbReference type="InterPro" id="IPR000531">
    <property type="entry name" value="Beta-barrel_TonB"/>
</dbReference>
<keyword evidence="8" id="KW-0408">Iron</keyword>
<dbReference type="PROSITE" id="PS52016">
    <property type="entry name" value="TONB_DEPENDENT_REC_3"/>
    <property type="match status" value="1"/>
</dbReference>
<dbReference type="Gene3D" id="2.170.130.10">
    <property type="entry name" value="TonB-dependent receptor, plug domain"/>
    <property type="match status" value="1"/>
</dbReference>
<dbReference type="Gene3D" id="2.40.170.20">
    <property type="entry name" value="TonB-dependent receptor, beta-barrel domain"/>
    <property type="match status" value="1"/>
</dbReference>
<accession>A0A2T2YMH4</accession>
<evidence type="ECO:0000256" key="10">
    <source>
        <dbReference type="ARBA" id="ARBA00023077"/>
    </source>
</evidence>
<evidence type="ECO:0000256" key="3">
    <source>
        <dbReference type="ARBA" id="ARBA00022448"/>
    </source>
</evidence>
<evidence type="ECO:0000259" key="17">
    <source>
        <dbReference type="Pfam" id="PF00593"/>
    </source>
</evidence>
<evidence type="ECO:0000313" key="20">
    <source>
        <dbReference type="Proteomes" id="UP000240357"/>
    </source>
</evidence>
<dbReference type="InterPro" id="IPR037066">
    <property type="entry name" value="Plug_dom_sf"/>
</dbReference>
<dbReference type="InterPro" id="IPR008969">
    <property type="entry name" value="CarboxyPept-like_regulatory"/>
</dbReference>
<evidence type="ECO:0000256" key="16">
    <source>
        <dbReference type="SAM" id="SignalP"/>
    </source>
</evidence>
<dbReference type="Pfam" id="PF07715">
    <property type="entry name" value="Plug"/>
    <property type="match status" value="1"/>
</dbReference>
<evidence type="ECO:0008006" key="21">
    <source>
        <dbReference type="Google" id="ProtNLM"/>
    </source>
</evidence>
<comment type="caution">
    <text evidence="19">The sequence shown here is derived from an EMBL/GenBank/DDBJ whole genome shotgun (WGS) entry which is preliminary data.</text>
</comment>
<evidence type="ECO:0000313" key="19">
    <source>
        <dbReference type="EMBL" id="PSR56711.1"/>
    </source>
</evidence>
<evidence type="ECO:0000256" key="2">
    <source>
        <dbReference type="ARBA" id="ARBA00009810"/>
    </source>
</evidence>
<dbReference type="PANTHER" id="PTHR32552">
    <property type="entry name" value="FERRICHROME IRON RECEPTOR-RELATED"/>
    <property type="match status" value="1"/>
</dbReference>
<dbReference type="NCBIfam" id="TIGR01783">
    <property type="entry name" value="TonB-siderophor"/>
    <property type="match status" value="1"/>
</dbReference>
<dbReference type="RefSeq" id="WP_106932887.1">
    <property type="nucleotide sequence ID" value="NZ_PYFT01000001.1"/>
</dbReference>
<evidence type="ECO:0000256" key="12">
    <source>
        <dbReference type="ARBA" id="ARBA00023170"/>
    </source>
</evidence>
<keyword evidence="20" id="KW-1185">Reference proteome</keyword>
<evidence type="ECO:0000256" key="1">
    <source>
        <dbReference type="ARBA" id="ARBA00004571"/>
    </source>
</evidence>
<keyword evidence="4 14" id="KW-1134">Transmembrane beta strand</keyword>
<dbReference type="Pfam" id="PF00593">
    <property type="entry name" value="TonB_dep_Rec_b-barrel"/>
    <property type="match status" value="1"/>
</dbReference>
<name>A0A2T2YMH4_9BACT</name>
<evidence type="ECO:0000256" key="9">
    <source>
        <dbReference type="ARBA" id="ARBA00023065"/>
    </source>
</evidence>
<evidence type="ECO:0000259" key="18">
    <source>
        <dbReference type="Pfam" id="PF07715"/>
    </source>
</evidence>
<comment type="similarity">
    <text evidence="2 14 15">Belongs to the TonB-dependent receptor family.</text>
</comment>
<keyword evidence="9" id="KW-0406">Ion transport</keyword>
<keyword evidence="5" id="KW-0410">Iron transport</keyword>
<dbReference type="OrthoDB" id="9758472at2"/>
<feature type="signal peptide" evidence="16">
    <location>
        <begin position="1"/>
        <end position="21"/>
    </location>
</feature>
<dbReference type="InterPro" id="IPR036942">
    <property type="entry name" value="Beta-barrel_TonB_sf"/>
</dbReference>
<dbReference type="PANTHER" id="PTHR32552:SF68">
    <property type="entry name" value="FERRICHROME OUTER MEMBRANE TRANSPORTER_PHAGE RECEPTOR"/>
    <property type="match status" value="1"/>
</dbReference>
<dbReference type="Gene3D" id="2.60.40.1120">
    <property type="entry name" value="Carboxypeptidase-like, regulatory domain"/>
    <property type="match status" value="1"/>
</dbReference>
<dbReference type="SUPFAM" id="SSF49464">
    <property type="entry name" value="Carboxypeptidase regulatory domain-like"/>
    <property type="match status" value="1"/>
</dbReference>
<protein>
    <recommendedName>
        <fullName evidence="21">TonB-dependent siderophore receptor</fullName>
    </recommendedName>
</protein>
<dbReference type="Pfam" id="PF13715">
    <property type="entry name" value="CarbopepD_reg_2"/>
    <property type="match status" value="1"/>
</dbReference>
<dbReference type="InterPro" id="IPR010105">
    <property type="entry name" value="TonB_sidphr_rcpt"/>
</dbReference>
<keyword evidence="11 14" id="KW-0472">Membrane</keyword>
<comment type="subcellular location">
    <subcellularLocation>
        <location evidence="1 14">Cell outer membrane</location>
        <topology evidence="1 14">Multi-pass membrane protein</topology>
    </subcellularLocation>
</comment>
<dbReference type="GO" id="GO:0015891">
    <property type="term" value="P:siderophore transport"/>
    <property type="evidence" value="ECO:0007669"/>
    <property type="project" value="InterPro"/>
</dbReference>
<dbReference type="GO" id="GO:0038023">
    <property type="term" value="F:signaling receptor activity"/>
    <property type="evidence" value="ECO:0007669"/>
    <property type="project" value="InterPro"/>
</dbReference>